<proteinExistence type="predicted"/>
<dbReference type="Proteomes" id="UP001500751">
    <property type="component" value="Unassembled WGS sequence"/>
</dbReference>
<reference evidence="1 2" key="1">
    <citation type="journal article" date="2019" name="Int. J. Syst. Evol. Microbiol.">
        <title>The Global Catalogue of Microorganisms (GCM) 10K type strain sequencing project: providing services to taxonomists for standard genome sequencing and annotation.</title>
        <authorList>
            <consortium name="The Broad Institute Genomics Platform"/>
            <consortium name="The Broad Institute Genome Sequencing Center for Infectious Disease"/>
            <person name="Wu L."/>
            <person name="Ma J."/>
        </authorList>
    </citation>
    <scope>NUCLEOTIDE SEQUENCE [LARGE SCALE GENOMIC DNA]</scope>
    <source>
        <strain evidence="1 2">JCM 16014</strain>
    </source>
</reference>
<evidence type="ECO:0000313" key="1">
    <source>
        <dbReference type="EMBL" id="GAA2064784.1"/>
    </source>
</evidence>
<protein>
    <submittedName>
        <fullName evidence="1">Uncharacterized protein</fullName>
    </submittedName>
</protein>
<sequence length="102" mass="11175">MDGRLVDTRIFRVSQPGAPHLHECVVEFKNAAGEAVRLKVKQTSNAVILPAIGAKVPLLVSGDDTKAVFDKHDPRINTSALARARKQAEQERFDAELRGKDS</sequence>
<dbReference type="EMBL" id="BAAAQN010000098">
    <property type="protein sequence ID" value="GAA2064784.1"/>
    <property type="molecule type" value="Genomic_DNA"/>
</dbReference>
<keyword evidence="2" id="KW-1185">Reference proteome</keyword>
<evidence type="ECO:0000313" key="2">
    <source>
        <dbReference type="Proteomes" id="UP001500751"/>
    </source>
</evidence>
<comment type="caution">
    <text evidence="1">The sequence shown here is derived from an EMBL/GenBank/DDBJ whole genome shotgun (WGS) entry which is preliminary data.</text>
</comment>
<organism evidence="1 2">
    <name type="scientific">Catenulispora yoronensis</name>
    <dbReference type="NCBI Taxonomy" id="450799"/>
    <lineage>
        <taxon>Bacteria</taxon>
        <taxon>Bacillati</taxon>
        <taxon>Actinomycetota</taxon>
        <taxon>Actinomycetes</taxon>
        <taxon>Catenulisporales</taxon>
        <taxon>Catenulisporaceae</taxon>
        <taxon>Catenulispora</taxon>
    </lineage>
</organism>
<accession>A0ABN2VKK8</accession>
<gene>
    <name evidence="1" type="ORF">GCM10009839_90430</name>
</gene>
<name>A0ABN2VKK8_9ACTN</name>